<dbReference type="EMBL" id="RJJX01000025">
    <property type="protein sequence ID" value="RUT73257.1"/>
    <property type="molecule type" value="Genomic_DNA"/>
</dbReference>
<keyword evidence="2" id="KW-1185">Reference proteome</keyword>
<dbReference type="RefSeq" id="WP_127344661.1">
    <property type="nucleotide sequence ID" value="NZ_RJJX01000025.1"/>
</dbReference>
<gene>
    <name evidence="1" type="ORF">DLK05_14355</name>
</gene>
<dbReference type="Proteomes" id="UP000282985">
    <property type="component" value="Unassembled WGS sequence"/>
</dbReference>
<proteinExistence type="predicted"/>
<protein>
    <recommendedName>
        <fullName evidence="3">DUF560 domain-containing protein</fullName>
    </recommendedName>
</protein>
<accession>A0A434AFU5</accession>
<dbReference type="AlphaFoldDB" id="A0A434AFU5"/>
<organism evidence="1 2">
    <name type="scientific">Ancylomarina longa</name>
    <dbReference type="NCBI Taxonomy" id="2487017"/>
    <lineage>
        <taxon>Bacteria</taxon>
        <taxon>Pseudomonadati</taxon>
        <taxon>Bacteroidota</taxon>
        <taxon>Bacteroidia</taxon>
        <taxon>Marinilabiliales</taxon>
        <taxon>Marinifilaceae</taxon>
        <taxon>Ancylomarina</taxon>
    </lineage>
</organism>
<evidence type="ECO:0008006" key="3">
    <source>
        <dbReference type="Google" id="ProtNLM"/>
    </source>
</evidence>
<name>A0A434AFU5_9BACT</name>
<dbReference type="OrthoDB" id="1112098at2"/>
<evidence type="ECO:0000313" key="2">
    <source>
        <dbReference type="Proteomes" id="UP000282985"/>
    </source>
</evidence>
<sequence length="135" mass="16084">MKYITVGSNYGYRKRKNNEKASTNIIGYISYRQIPFINSTARLSVTSLRNNYLKGQIYRLKLYKDLIPAKLFSEINFSHVDYKYQFSGSNLLQNIAEVNLSWRINRKFSFSANYEGTFEKSQRYTRIYLNLIQRF</sequence>
<comment type="caution">
    <text evidence="1">The sequence shown here is derived from an EMBL/GenBank/DDBJ whole genome shotgun (WGS) entry which is preliminary data.</text>
</comment>
<evidence type="ECO:0000313" key="1">
    <source>
        <dbReference type="EMBL" id="RUT73257.1"/>
    </source>
</evidence>
<reference evidence="1 2" key="1">
    <citation type="submission" date="2018-11" db="EMBL/GenBank/DDBJ databases">
        <title>Parancylomarina longa gen. nov., sp. nov., isolated from sediments of southern Okinawa.</title>
        <authorList>
            <person name="Fu T."/>
        </authorList>
    </citation>
    <scope>NUCLEOTIDE SEQUENCE [LARGE SCALE GENOMIC DNA]</scope>
    <source>
        <strain evidence="1 2">T3-2 S1-C</strain>
    </source>
</reference>